<organism evidence="5 6">
    <name type="scientific">Mycobacterium lehmannii</name>
    <dbReference type="NCBI Taxonomy" id="2048550"/>
    <lineage>
        <taxon>Bacteria</taxon>
        <taxon>Bacillati</taxon>
        <taxon>Actinomycetota</taxon>
        <taxon>Actinomycetes</taxon>
        <taxon>Mycobacteriales</taxon>
        <taxon>Mycobacteriaceae</taxon>
        <taxon>Mycobacterium</taxon>
    </lineage>
</organism>
<dbReference type="InterPro" id="IPR051620">
    <property type="entry name" value="ORF904-like_C"/>
</dbReference>
<keyword evidence="2" id="KW-0378">Hydrolase</keyword>
<evidence type="ECO:0000313" key="5">
    <source>
        <dbReference type="EMBL" id="KUI11448.1"/>
    </source>
</evidence>
<name>A0A124ENQ1_9MYCO</name>
<dbReference type="PANTHER" id="PTHR35372">
    <property type="entry name" value="ATP BINDING PROTEIN-RELATED"/>
    <property type="match status" value="1"/>
</dbReference>
<dbReference type="InterPro" id="IPR014015">
    <property type="entry name" value="Helicase_SF3_DNA-vir"/>
</dbReference>
<dbReference type="GO" id="GO:0005524">
    <property type="term" value="F:ATP binding"/>
    <property type="evidence" value="ECO:0007669"/>
    <property type="project" value="UniProtKB-KW"/>
</dbReference>
<dbReference type="SUPFAM" id="SSF52540">
    <property type="entry name" value="P-loop containing nucleoside triphosphate hydrolases"/>
    <property type="match status" value="1"/>
</dbReference>
<evidence type="ECO:0000256" key="1">
    <source>
        <dbReference type="ARBA" id="ARBA00022741"/>
    </source>
</evidence>
<dbReference type="NCBIfam" id="TIGR01613">
    <property type="entry name" value="primase_Cterm"/>
    <property type="match status" value="1"/>
</dbReference>
<dbReference type="EMBL" id="LQIR01000040">
    <property type="protein sequence ID" value="KUI11448.1"/>
    <property type="molecule type" value="Genomic_DNA"/>
</dbReference>
<dbReference type="Pfam" id="PF19263">
    <property type="entry name" value="DUF5906"/>
    <property type="match status" value="1"/>
</dbReference>
<dbReference type="PROSITE" id="PS51206">
    <property type="entry name" value="SF3_HELICASE_1"/>
    <property type="match status" value="1"/>
</dbReference>
<evidence type="ECO:0000256" key="3">
    <source>
        <dbReference type="ARBA" id="ARBA00022840"/>
    </source>
</evidence>
<dbReference type="PANTHER" id="PTHR35372:SF2">
    <property type="entry name" value="SF3 HELICASE DOMAIN-CONTAINING PROTEIN"/>
    <property type="match status" value="1"/>
</dbReference>
<comment type="caution">
    <text evidence="5">The sequence shown here is derived from an EMBL/GenBank/DDBJ whole genome shotgun (WGS) entry which is preliminary data.</text>
</comment>
<accession>A0A124ENQ1</accession>
<feature type="domain" description="SF3 helicase" evidence="4">
    <location>
        <begin position="376"/>
        <end position="533"/>
    </location>
</feature>
<reference evidence="5 6" key="1">
    <citation type="submission" date="2016-01" db="EMBL/GenBank/DDBJ databases">
        <authorList>
            <consortium name="TB Trials Study Group"/>
            <person name="Sutton G."/>
            <person name="Brinkac L."/>
            <person name="Sanka R."/>
            <person name="Adams M."/>
            <person name="Lau E.L."/>
            <person name="Macaden R."/>
            <person name="Grewal H.M.S."/>
        </authorList>
    </citation>
    <scope>NUCLEOTIDE SEQUENCE [LARGE SCALE GENOMIC DNA]</scope>
    <source>
        <strain evidence="5 6">IS-1744</strain>
    </source>
</reference>
<dbReference type="Proteomes" id="UP000053707">
    <property type="component" value="Unassembled WGS sequence"/>
</dbReference>
<proteinExistence type="predicted"/>
<gene>
    <name evidence="5" type="ORF">AU192_01305</name>
</gene>
<keyword evidence="1" id="KW-0547">Nucleotide-binding</keyword>
<evidence type="ECO:0000313" key="6">
    <source>
        <dbReference type="Proteomes" id="UP000053707"/>
    </source>
</evidence>
<evidence type="ECO:0000259" key="4">
    <source>
        <dbReference type="PROSITE" id="PS51206"/>
    </source>
</evidence>
<dbReference type="InterPro" id="IPR045455">
    <property type="entry name" value="NrS-1_pol-like_helicase"/>
</dbReference>
<dbReference type="GO" id="GO:0016787">
    <property type="term" value="F:hydrolase activity"/>
    <property type="evidence" value="ECO:0007669"/>
    <property type="project" value="UniProtKB-KW"/>
</dbReference>
<dbReference type="InterPro" id="IPR006500">
    <property type="entry name" value="Helicase_put_C_phage/plasmid"/>
</dbReference>
<keyword evidence="6" id="KW-1185">Reference proteome</keyword>
<protein>
    <recommendedName>
        <fullName evidence="4">SF3 helicase domain-containing protein</fullName>
    </recommendedName>
</protein>
<dbReference type="Gene3D" id="3.40.50.300">
    <property type="entry name" value="P-loop containing nucleotide triphosphate hydrolases"/>
    <property type="match status" value="1"/>
</dbReference>
<evidence type="ECO:0000256" key="2">
    <source>
        <dbReference type="ARBA" id="ARBA00022801"/>
    </source>
</evidence>
<dbReference type="AlphaFoldDB" id="A0A124ENQ1"/>
<dbReference type="InterPro" id="IPR027417">
    <property type="entry name" value="P-loop_NTPase"/>
</dbReference>
<sequence length="693" mass="76519">MKSSDTRGTDSDSSEAESVELAEHLTGQYLLDVTDSPATIRVSELFGRDLADALVTWHRQQIGHGRYPLDRNGQETPNPCVADLLAVPVEPIAEFLADRGIGMPTLAHLRKWIEKDLEDGGEGIDPELELWRAREVADPDLAADPENPTEPRICGVPLSTYDKLQADEQRKVRDGLVIAPPQAPTFTARWLARHVFTARHRVPGQRRRAWMRTLVRIDQTWYQYAVPGAGGPARWIARTDPEWIRGRLRQALSGMFYVKTRQLQSGNAYSLKSWNPDDKGLTQVANALADLLSAGTGTQARELPNAYGEYLQVYRGGARVLCRNGVLDLDTGALTRNCPLWFSLSMVNANYDHTADPHGECEWLRMLRDQWADDPGAITCLQQWFGYVLTGRTDLQKWMLVIGPSGSGKSIIADVLGTLLGVVSATKLDTLNSQFGLQALYETGATLAVMSDIRFGARDSNTAVGNLLAITGEDEVTVERKYKTAVSARLSVRFHGSANEMPRWSDNSSALQRRALILETSRGFRYTDDDDPGLKRRILAAELGQVLRWAVEGLALLNASGGRFARSSHADELDAELSELSSPVRTFVNECCEIGTAEDFVDLKPLYTVWQGWAETNNTGKGMSLNKFRAALKALYLDPVKPGQKKLPDGKPGKWAVVWGIQRAQTTVISKGLNGVMVHSVVSTDPLGDPWTN</sequence>
<keyword evidence="3" id="KW-0067">ATP-binding</keyword>
<dbReference type="RefSeq" id="WP_064399070.1">
    <property type="nucleotide sequence ID" value="NZ_LQIR01000040.1"/>
</dbReference>